<dbReference type="Gene3D" id="3.40.50.720">
    <property type="entry name" value="NAD(P)-binding Rossmann-like Domain"/>
    <property type="match status" value="1"/>
</dbReference>
<dbReference type="InterPro" id="IPR011032">
    <property type="entry name" value="GroES-like_sf"/>
</dbReference>
<comment type="caution">
    <text evidence="2">The sequence shown here is derived from an EMBL/GenBank/DDBJ whole genome shotgun (WGS) entry which is preliminary data.</text>
</comment>
<sequence length="354" mass="38174">MSQPPIPATMKAWLYTSTHPSVIANLTLHTSTRSPPPPSYANHLLIKVHSTSLNPADHKVPQQLGIPFSGGRTLVCSLPASPGLDFAGEIVSVHPKHKGEFKPGDKVYGCLARPRTFGTAGEYILADANDVAILPEGVSPEDAACLGVSVRTAYQSLKNYLDLSKPEFENESPKVFINGGSGGCGVFAIQIAKMLGCHVTTTCSSRNVELLTSLGADEVLDYTKTNVTETLKGKGLIFDLVIDHIGLPANLYAESHHFLKPAGAWVQVGAASIMTAFWRAITPRCLGGGRRRLVPLMLANSKEDLVAVGELVRDKKIRIIKEGDKAWDFERLKEAYELLASGRARGKIVVRVAE</sequence>
<dbReference type="SUPFAM" id="SSF51735">
    <property type="entry name" value="NAD(P)-binding Rossmann-fold domains"/>
    <property type="match status" value="1"/>
</dbReference>
<dbReference type="Gene3D" id="3.90.180.10">
    <property type="entry name" value="Medium-chain alcohol dehydrogenases, catalytic domain"/>
    <property type="match status" value="1"/>
</dbReference>
<dbReference type="InterPro" id="IPR020843">
    <property type="entry name" value="ER"/>
</dbReference>
<dbReference type="PANTHER" id="PTHR44013:SF1">
    <property type="entry name" value="ZINC-TYPE ALCOHOL DEHYDROGENASE-LIKE PROTEIN C16A3.02C"/>
    <property type="match status" value="1"/>
</dbReference>
<dbReference type="SUPFAM" id="SSF50129">
    <property type="entry name" value="GroES-like"/>
    <property type="match status" value="1"/>
</dbReference>
<proteinExistence type="predicted"/>
<keyword evidence="3" id="KW-1185">Reference proteome</keyword>
<dbReference type="InterPro" id="IPR013154">
    <property type="entry name" value="ADH-like_N"/>
</dbReference>
<dbReference type="Pfam" id="PF13602">
    <property type="entry name" value="ADH_zinc_N_2"/>
    <property type="match status" value="1"/>
</dbReference>
<dbReference type="Pfam" id="PF08240">
    <property type="entry name" value="ADH_N"/>
    <property type="match status" value="1"/>
</dbReference>
<protein>
    <recommendedName>
        <fullName evidence="1">Enoyl reductase (ER) domain-containing protein</fullName>
    </recommendedName>
</protein>
<reference evidence="2 3" key="1">
    <citation type="journal article" date="2018" name="IMA Fungus">
        <title>IMA Genome-F 9: Draft genome sequence of Annulohypoxylon stygium, Aspergillus mulundensis, Berkeleyomyces basicola (syn. Thielaviopsis basicola), Ceratocystis smalleyi, two Cercospora beticola strains, Coleophoma cylindrospora, Fusarium fracticaudum, Phialophora cf. hyalina, and Morchella septimelata.</title>
        <authorList>
            <person name="Wingfield B.D."/>
            <person name="Bills G.F."/>
            <person name="Dong Y."/>
            <person name="Huang W."/>
            <person name="Nel W.J."/>
            <person name="Swalarsk-Parry B.S."/>
            <person name="Vaghefi N."/>
            <person name="Wilken P.M."/>
            <person name="An Z."/>
            <person name="de Beer Z.W."/>
            <person name="De Vos L."/>
            <person name="Chen L."/>
            <person name="Duong T.A."/>
            <person name="Gao Y."/>
            <person name="Hammerbacher A."/>
            <person name="Kikkert J.R."/>
            <person name="Li Y."/>
            <person name="Li H."/>
            <person name="Li K."/>
            <person name="Li Q."/>
            <person name="Liu X."/>
            <person name="Ma X."/>
            <person name="Naidoo K."/>
            <person name="Pethybridge S.J."/>
            <person name="Sun J."/>
            <person name="Steenkamp E.T."/>
            <person name="van der Nest M.A."/>
            <person name="van Wyk S."/>
            <person name="Wingfield M.J."/>
            <person name="Xiong C."/>
            <person name="Yue Q."/>
            <person name="Zhang X."/>
        </authorList>
    </citation>
    <scope>NUCLEOTIDE SEQUENCE [LARGE SCALE GENOMIC DNA]</scope>
    <source>
        <strain evidence="2 3">DSM 5745</strain>
    </source>
</reference>
<organism evidence="2 3">
    <name type="scientific">Aspergillus mulundensis</name>
    <dbReference type="NCBI Taxonomy" id="1810919"/>
    <lineage>
        <taxon>Eukaryota</taxon>
        <taxon>Fungi</taxon>
        <taxon>Dikarya</taxon>
        <taxon>Ascomycota</taxon>
        <taxon>Pezizomycotina</taxon>
        <taxon>Eurotiomycetes</taxon>
        <taxon>Eurotiomycetidae</taxon>
        <taxon>Eurotiales</taxon>
        <taxon>Aspergillaceae</taxon>
        <taxon>Aspergillus</taxon>
        <taxon>Aspergillus subgen. Nidulantes</taxon>
    </lineage>
</organism>
<dbReference type="EMBL" id="PVWQ01000008">
    <property type="protein sequence ID" value="RDW74626.1"/>
    <property type="molecule type" value="Genomic_DNA"/>
</dbReference>
<accession>A0A3D8RL02</accession>
<evidence type="ECO:0000313" key="2">
    <source>
        <dbReference type="EMBL" id="RDW74626.1"/>
    </source>
</evidence>
<feature type="domain" description="Enoyl reductase (ER)" evidence="1">
    <location>
        <begin position="21"/>
        <end position="350"/>
    </location>
</feature>
<evidence type="ECO:0000313" key="3">
    <source>
        <dbReference type="Proteomes" id="UP000256690"/>
    </source>
</evidence>
<dbReference type="OrthoDB" id="201656at2759"/>
<dbReference type="CDD" id="cd08267">
    <property type="entry name" value="MDR1"/>
    <property type="match status" value="1"/>
</dbReference>
<dbReference type="AlphaFoldDB" id="A0A3D8RL02"/>
<dbReference type="InterPro" id="IPR036291">
    <property type="entry name" value="NAD(P)-bd_dom_sf"/>
</dbReference>
<gene>
    <name evidence="2" type="ORF">DSM5745_07288</name>
</gene>
<dbReference type="PANTHER" id="PTHR44013">
    <property type="entry name" value="ZINC-TYPE ALCOHOL DEHYDROGENASE-LIKE PROTEIN C16A3.02C"/>
    <property type="match status" value="1"/>
</dbReference>
<dbReference type="GeneID" id="38117658"/>
<evidence type="ECO:0000259" key="1">
    <source>
        <dbReference type="SMART" id="SM00829"/>
    </source>
</evidence>
<dbReference type="RefSeq" id="XP_026602394.1">
    <property type="nucleotide sequence ID" value="XM_026749304.1"/>
</dbReference>
<dbReference type="GO" id="GO:0016491">
    <property type="term" value="F:oxidoreductase activity"/>
    <property type="evidence" value="ECO:0007669"/>
    <property type="project" value="InterPro"/>
</dbReference>
<dbReference type="InterPro" id="IPR052733">
    <property type="entry name" value="Chloroplast_QOR"/>
</dbReference>
<dbReference type="SMART" id="SM00829">
    <property type="entry name" value="PKS_ER"/>
    <property type="match status" value="1"/>
</dbReference>
<dbReference type="STRING" id="1810919.A0A3D8RL02"/>
<name>A0A3D8RL02_9EURO</name>
<dbReference type="Proteomes" id="UP000256690">
    <property type="component" value="Unassembled WGS sequence"/>
</dbReference>